<evidence type="ECO:0000313" key="1">
    <source>
        <dbReference type="EMBL" id="KAH7997088.1"/>
    </source>
</evidence>
<evidence type="ECO:0000313" key="2">
    <source>
        <dbReference type="Proteomes" id="UP000827872"/>
    </source>
</evidence>
<dbReference type="Proteomes" id="UP000827872">
    <property type="component" value="Linkage Group LG15"/>
</dbReference>
<name>A0ACB8EWF7_9SAUR</name>
<dbReference type="EMBL" id="CM037628">
    <property type="protein sequence ID" value="KAH7997088.1"/>
    <property type="molecule type" value="Genomic_DNA"/>
</dbReference>
<proteinExistence type="predicted"/>
<accession>A0ACB8EWF7</accession>
<keyword evidence="2" id="KW-1185">Reference proteome</keyword>
<protein>
    <submittedName>
        <fullName evidence="1">Uncharacterized protein</fullName>
    </submittedName>
</protein>
<organism evidence="1 2">
    <name type="scientific">Sphaerodactylus townsendi</name>
    <dbReference type="NCBI Taxonomy" id="933632"/>
    <lineage>
        <taxon>Eukaryota</taxon>
        <taxon>Metazoa</taxon>
        <taxon>Chordata</taxon>
        <taxon>Craniata</taxon>
        <taxon>Vertebrata</taxon>
        <taxon>Euteleostomi</taxon>
        <taxon>Lepidosauria</taxon>
        <taxon>Squamata</taxon>
        <taxon>Bifurcata</taxon>
        <taxon>Gekkota</taxon>
        <taxon>Sphaerodactylidae</taxon>
        <taxon>Sphaerodactylus</taxon>
    </lineage>
</organism>
<gene>
    <name evidence="1" type="ORF">K3G42_013223</name>
</gene>
<comment type="caution">
    <text evidence="1">The sequence shown here is derived from an EMBL/GenBank/DDBJ whole genome shotgun (WGS) entry which is preliminary data.</text>
</comment>
<sequence>MPRPSTSPEHRAPPGPLGPMPLVTTLQMSQLRERLGRARSIPQRLQGSGRTKLGLPDPTRMSLKISSWLLLCYFAVLLVAFLGQRSDGATYEDFARQHIDYPETAAGDPNAYCNLMMRRRQMTTHSCKALNTFIHGDPDSIQNICPSKRTLCSSNFYNSILSFRLTLCSNRGRFPNCDYTGTRKTSRVRVACVNGWPVHFATDLDL</sequence>
<reference evidence="1" key="1">
    <citation type="submission" date="2021-08" db="EMBL/GenBank/DDBJ databases">
        <title>The first chromosome-level gecko genome reveals the dynamic sex chromosomes of Neotropical dwarf geckos (Sphaerodactylidae: Sphaerodactylus).</title>
        <authorList>
            <person name="Pinto B.J."/>
            <person name="Keating S.E."/>
            <person name="Gamble T."/>
        </authorList>
    </citation>
    <scope>NUCLEOTIDE SEQUENCE</scope>
    <source>
        <strain evidence="1">TG3544</strain>
    </source>
</reference>